<dbReference type="ExpressionAtlas" id="A0A0A6YXL8">
    <property type="expression patterns" value="baseline and differential"/>
</dbReference>
<protein>
    <submittedName>
        <fullName evidence="1">Myelin protein zero-like 1</fullName>
    </submittedName>
</protein>
<reference evidence="1" key="3">
    <citation type="submission" date="2025-08" db="UniProtKB">
        <authorList>
            <consortium name="Ensembl"/>
        </authorList>
    </citation>
    <scope>IDENTIFICATION</scope>
    <source>
        <strain evidence="1">C57BL/6J</strain>
    </source>
</reference>
<dbReference type="HOGENOM" id="CLU_3224375_0_0_1"/>
<name>A0A0A6YXL8_MOUSE</name>
<dbReference type="VEuPathDB" id="HostDB:ENSMUSG00000026566"/>
<dbReference type="AlphaFoldDB" id="A0A0A6YXL8"/>
<evidence type="ECO:0000313" key="1">
    <source>
        <dbReference type="Ensembl" id="ENSMUSP00000142046.2"/>
    </source>
</evidence>
<reference evidence="1" key="4">
    <citation type="submission" date="2025-09" db="UniProtKB">
        <authorList>
            <consortium name="Ensembl"/>
        </authorList>
    </citation>
    <scope>IDENTIFICATION</scope>
    <source>
        <strain evidence="1">C57BL/6J</strain>
    </source>
</reference>
<dbReference type="Antibodypedia" id="34343">
    <property type="antibodies" value="131 antibodies from 28 providers"/>
</dbReference>
<accession>A0A0A6YXL8</accession>
<dbReference type="Proteomes" id="UP000000589">
    <property type="component" value="Chromosome 1"/>
</dbReference>
<reference evidence="1 3" key="1">
    <citation type="journal article" date="2009" name="PLoS Biol.">
        <title>Lineage-specific biology revealed by a finished genome assembly of the mouse.</title>
        <authorList>
            <consortium name="Mouse Genome Sequencing Consortium"/>
            <person name="Church D.M."/>
            <person name="Goodstadt L."/>
            <person name="Hillier L.W."/>
            <person name="Zody M.C."/>
            <person name="Goldstein S."/>
            <person name="She X."/>
            <person name="Bult C.J."/>
            <person name="Agarwala R."/>
            <person name="Cherry J.L."/>
            <person name="DiCuccio M."/>
            <person name="Hlavina W."/>
            <person name="Kapustin Y."/>
            <person name="Meric P."/>
            <person name="Maglott D."/>
            <person name="Birtle Z."/>
            <person name="Marques A.C."/>
            <person name="Graves T."/>
            <person name="Zhou S."/>
            <person name="Teague B."/>
            <person name="Potamousis K."/>
            <person name="Churas C."/>
            <person name="Place M."/>
            <person name="Herschleb J."/>
            <person name="Runnheim R."/>
            <person name="Forrest D."/>
            <person name="Amos-Landgraf J."/>
            <person name="Schwartz D.C."/>
            <person name="Cheng Z."/>
            <person name="Lindblad-Toh K."/>
            <person name="Eichler E.E."/>
            <person name="Ponting C.P."/>
        </authorList>
    </citation>
    <scope>NUCLEOTIDE SEQUENCE [LARGE SCALE GENOMIC DNA]</scope>
    <source>
        <strain evidence="1 3">C57BL/6J</strain>
    </source>
</reference>
<dbReference type="Ensembl" id="ENSMUST00000193910.6">
    <property type="protein sequence ID" value="ENSMUSP00000142046.2"/>
    <property type="gene ID" value="ENSMUSG00000026566.16"/>
</dbReference>
<evidence type="ECO:0000313" key="3">
    <source>
        <dbReference type="Proteomes" id="UP000000589"/>
    </source>
</evidence>
<organism evidence="1 3">
    <name type="scientific">Mus musculus</name>
    <name type="common">Mouse</name>
    <dbReference type="NCBI Taxonomy" id="10090"/>
    <lineage>
        <taxon>Eukaryota</taxon>
        <taxon>Metazoa</taxon>
        <taxon>Chordata</taxon>
        <taxon>Craniata</taxon>
        <taxon>Vertebrata</taxon>
        <taxon>Euteleostomi</taxon>
        <taxon>Mammalia</taxon>
        <taxon>Eutheria</taxon>
        <taxon>Euarchontoglires</taxon>
        <taxon>Glires</taxon>
        <taxon>Rodentia</taxon>
        <taxon>Myomorpha</taxon>
        <taxon>Muroidea</taxon>
        <taxon>Muridae</taxon>
        <taxon>Murinae</taxon>
        <taxon>Mus</taxon>
        <taxon>Mus</taxon>
    </lineage>
</organism>
<reference evidence="1 3" key="2">
    <citation type="journal article" date="2011" name="PLoS Biol.">
        <title>Modernizing reference genome assemblies.</title>
        <authorList>
            <person name="Church D.M."/>
            <person name="Schneider V.A."/>
            <person name="Graves T."/>
            <person name="Auger K."/>
            <person name="Cunningham F."/>
            <person name="Bouk N."/>
            <person name="Chen H.C."/>
            <person name="Agarwala R."/>
            <person name="McLaren W.M."/>
            <person name="Ritchie G.R."/>
            <person name="Albracht D."/>
            <person name="Kremitzki M."/>
            <person name="Rock S."/>
            <person name="Kotkiewicz H."/>
            <person name="Kremitzki C."/>
            <person name="Wollam A."/>
            <person name="Trani L."/>
            <person name="Fulton L."/>
            <person name="Fulton R."/>
            <person name="Matthews L."/>
            <person name="Whitehead S."/>
            <person name="Chow W."/>
            <person name="Torrance J."/>
            <person name="Dunn M."/>
            <person name="Harden G."/>
            <person name="Threadgold G."/>
            <person name="Wood J."/>
            <person name="Collins J."/>
            <person name="Heath P."/>
            <person name="Griffiths G."/>
            <person name="Pelan S."/>
            <person name="Grafham D."/>
            <person name="Eichler E.E."/>
            <person name="Weinstock G."/>
            <person name="Mardis E.R."/>
            <person name="Wilson R.K."/>
            <person name="Howe K."/>
            <person name="Flicek P."/>
            <person name="Hubbard T."/>
        </authorList>
    </citation>
    <scope>NUCLEOTIDE SEQUENCE [LARGE SCALE GENOMIC DNA]</scope>
    <source>
        <strain evidence="1 3">C57BL/6J</strain>
    </source>
</reference>
<proteinExistence type="predicted"/>
<dbReference type="Bgee" id="ENSMUSG00000026566">
    <property type="expression patterns" value="Expressed in otolith organ and 234 other cell types or tissues"/>
</dbReference>
<gene>
    <name evidence="1 2" type="primary">Mpzl1</name>
</gene>
<dbReference type="MGI" id="MGI:1915731">
    <property type="gene designation" value="Mpzl1"/>
</dbReference>
<keyword evidence="3" id="KW-1185">Reference proteome</keyword>
<dbReference type="AGR" id="MGI:1915731"/>
<evidence type="ECO:0000313" key="2">
    <source>
        <dbReference type="MGI" id="MGI:1915731"/>
    </source>
</evidence>
<dbReference type="GeneTree" id="ENSGT01030000234556"/>
<sequence>MAEAVGAVALIAAPARRRWLWISGDSERVIHPHSRGHDPQVEKH</sequence>